<dbReference type="PANTHER" id="PTHR44215:SF1">
    <property type="entry name" value="WD REPEAT-CONTAINING PROTEIN 75"/>
    <property type="match status" value="1"/>
</dbReference>
<evidence type="ECO:0000313" key="10">
    <source>
        <dbReference type="Proteomes" id="UP001187531"/>
    </source>
</evidence>
<dbReference type="AlphaFoldDB" id="A0AA88HI81"/>
<evidence type="ECO:0000256" key="7">
    <source>
        <dbReference type="ARBA" id="ARBA00023242"/>
    </source>
</evidence>
<comment type="caution">
    <text evidence="9">The sequence shown here is derived from an EMBL/GenBank/DDBJ whole genome shotgun (WGS) entry which is preliminary data.</text>
</comment>
<dbReference type="GO" id="GO:0032040">
    <property type="term" value="C:small-subunit processome"/>
    <property type="evidence" value="ECO:0007669"/>
    <property type="project" value="InterPro"/>
</dbReference>
<feature type="domain" description="WD repeat-containing protein 75 second beta-propeller" evidence="8">
    <location>
        <begin position="340"/>
        <end position="617"/>
    </location>
</feature>
<evidence type="ECO:0000259" key="8">
    <source>
        <dbReference type="Pfam" id="PF23769"/>
    </source>
</evidence>
<keyword evidence="4" id="KW-0853">WD repeat</keyword>
<evidence type="ECO:0000256" key="6">
    <source>
        <dbReference type="ARBA" id="ARBA00023163"/>
    </source>
</evidence>
<dbReference type="InterPro" id="IPR036322">
    <property type="entry name" value="WD40_repeat_dom_sf"/>
</dbReference>
<evidence type="ECO:0000256" key="4">
    <source>
        <dbReference type="ARBA" id="ARBA00022574"/>
    </source>
</evidence>
<dbReference type="InterPro" id="IPR053826">
    <property type="entry name" value="WDR75"/>
</dbReference>
<evidence type="ECO:0000313" key="9">
    <source>
        <dbReference type="EMBL" id="KAK2708006.1"/>
    </source>
</evidence>
<proteinExistence type="predicted"/>
<dbReference type="GO" id="GO:0003723">
    <property type="term" value="F:RNA binding"/>
    <property type="evidence" value="ECO:0007669"/>
    <property type="project" value="InterPro"/>
</dbReference>
<dbReference type="GO" id="GO:0045943">
    <property type="term" value="P:positive regulation of transcription by RNA polymerase I"/>
    <property type="evidence" value="ECO:0007669"/>
    <property type="project" value="InterPro"/>
</dbReference>
<keyword evidence="3" id="KW-0698">rRNA processing</keyword>
<comment type="subcellular location">
    <subcellularLocation>
        <location evidence="1">Nucleus</location>
        <location evidence="1">Nucleolus</location>
    </subcellularLocation>
</comment>
<gene>
    <name evidence="9" type="ORF">QYM36_015631</name>
</gene>
<dbReference type="SMART" id="SM00320">
    <property type="entry name" value="WD40"/>
    <property type="match status" value="4"/>
</dbReference>
<keyword evidence="5" id="KW-0677">Repeat</keyword>
<evidence type="ECO:0000256" key="2">
    <source>
        <dbReference type="ARBA" id="ARBA00022517"/>
    </source>
</evidence>
<dbReference type="InterPro" id="IPR057644">
    <property type="entry name" value="Beta-prop_WDR75_2nd"/>
</dbReference>
<dbReference type="EMBL" id="JAVRJZ010000019">
    <property type="protein sequence ID" value="KAK2708005.1"/>
    <property type="molecule type" value="Genomic_DNA"/>
</dbReference>
<dbReference type="Pfam" id="PF23769">
    <property type="entry name" value="Beta-prop_WDR75_2nd"/>
    <property type="match status" value="1"/>
</dbReference>
<dbReference type="Proteomes" id="UP001187531">
    <property type="component" value="Unassembled WGS sequence"/>
</dbReference>
<dbReference type="Pfam" id="PF23869">
    <property type="entry name" value="Beta-prop_WDR75_1st"/>
    <property type="match status" value="1"/>
</dbReference>
<keyword evidence="2" id="KW-0690">Ribosome biogenesis</keyword>
<organism evidence="9 10">
    <name type="scientific">Artemia franciscana</name>
    <name type="common">Brine shrimp</name>
    <name type="synonym">Artemia sanfranciscana</name>
    <dbReference type="NCBI Taxonomy" id="6661"/>
    <lineage>
        <taxon>Eukaryota</taxon>
        <taxon>Metazoa</taxon>
        <taxon>Ecdysozoa</taxon>
        <taxon>Arthropoda</taxon>
        <taxon>Crustacea</taxon>
        <taxon>Branchiopoda</taxon>
        <taxon>Anostraca</taxon>
        <taxon>Artemiidae</taxon>
        <taxon>Artemia</taxon>
    </lineage>
</organism>
<dbReference type="GO" id="GO:0006364">
    <property type="term" value="P:rRNA processing"/>
    <property type="evidence" value="ECO:0007669"/>
    <property type="project" value="UniProtKB-KW"/>
</dbReference>
<reference evidence="9" key="1">
    <citation type="submission" date="2023-07" db="EMBL/GenBank/DDBJ databases">
        <title>Chromosome-level genome assembly of Artemia franciscana.</title>
        <authorList>
            <person name="Jo E."/>
        </authorList>
    </citation>
    <scope>NUCLEOTIDE SEQUENCE</scope>
    <source>
        <tissue evidence="9">Whole body</tissue>
    </source>
</reference>
<dbReference type="SUPFAM" id="SSF50978">
    <property type="entry name" value="WD40 repeat-like"/>
    <property type="match status" value="2"/>
</dbReference>
<evidence type="ECO:0000256" key="3">
    <source>
        <dbReference type="ARBA" id="ARBA00022552"/>
    </source>
</evidence>
<evidence type="ECO:0000256" key="5">
    <source>
        <dbReference type="ARBA" id="ARBA00022737"/>
    </source>
</evidence>
<sequence length="781" mass="88096">MKLELKKVETSEILNECPPEVSLDGEYVFISAGKTLRIFKNDGQFFCNLDSVKGSISQIISYQNNVSIVCTTGQIHTWNFLDQKLLSTTNIITNAFQKFAKSYNLFQVFPNRDIGVDVVVLQPKDETMIGMLVFEVAKSNKSRFLFKDVESGYGKVAIGGNKGSIVAAIKDSNVCVEDLITKKTKRHFTNERKFTCVALHPTENVMATGDLSGRIQIWHDFIENSYPPKADCHWHSLPVKTLRFTSEGSYLLSGGGECALVKWQLKTHTKSIIPRLSSPIKFITVSEDGSAVLITFDSNCITIMLGTTGDIVSSIQGIIPHTRAHLLNGENVPNPAGLTYHPVTKTVVSNAQTGHLQFQKINEMTIHQNLDVTQQNYVSDERQLQSVNTDVVKVTISKDNQWMVTVEHWEDPLMKMSVQLTVKTWKFDGQNFVYNSSLHIPHDNDIKNVLLAPFKGEYPTIITTGGKDKCFKVWKQKEEKRIIPIWLCSFVGEYLDLPCNYADFCFDSSLLAVAFGNVITCWSFKSLVGVLRTHIIVGQYKQIAFSQREETSQLLAGITDDQVIIWNIISASFTRVVDIRGGLKLFFSDRENDTMAVVTKSDDLFVFTPDRIDNAIMKKLDFNPIGGCLMAKKISSQSAIQSRIVLLSSTRDIYLVDDSFVDDYIWTTKSQIEKVRFTPFASLKNKKTTELKQVESYFDRSKDVTAFLNNYVNEPSITLPPTTLVLEAYENLLLMKVKEETSLKEEEEENSSMDFDLPAERVLKLPKDEELCSLLCNVLLS</sequence>
<accession>A0AA88HI81</accession>
<dbReference type="InterPro" id="IPR001680">
    <property type="entry name" value="WD40_rpt"/>
</dbReference>
<keyword evidence="6" id="KW-0804">Transcription</keyword>
<dbReference type="Gene3D" id="2.130.10.10">
    <property type="entry name" value="YVTN repeat-like/Quinoprotein amine dehydrogenase"/>
    <property type="match status" value="2"/>
</dbReference>
<dbReference type="EMBL" id="JAVRJZ010000019">
    <property type="protein sequence ID" value="KAK2708006.1"/>
    <property type="molecule type" value="Genomic_DNA"/>
</dbReference>
<keyword evidence="7" id="KW-0539">Nucleus</keyword>
<dbReference type="InterPro" id="IPR015943">
    <property type="entry name" value="WD40/YVTN_repeat-like_dom_sf"/>
</dbReference>
<keyword evidence="10" id="KW-1185">Reference proteome</keyword>
<name>A0AA88HI81_ARTSF</name>
<evidence type="ECO:0000256" key="1">
    <source>
        <dbReference type="ARBA" id="ARBA00004604"/>
    </source>
</evidence>
<dbReference type="PANTHER" id="PTHR44215">
    <property type="entry name" value="WD REPEAT-CONTAINING PROTEIN 75"/>
    <property type="match status" value="1"/>
</dbReference>
<protein>
    <recommendedName>
        <fullName evidence="8">WD repeat-containing protein 75 second beta-propeller domain-containing protein</fullName>
    </recommendedName>
</protein>
<dbReference type="GO" id="GO:2000234">
    <property type="term" value="P:positive regulation of rRNA processing"/>
    <property type="evidence" value="ECO:0007669"/>
    <property type="project" value="TreeGrafter"/>
</dbReference>